<dbReference type="EMBL" id="BMFS01000002">
    <property type="protein sequence ID" value="GGG94405.1"/>
    <property type="molecule type" value="Genomic_DNA"/>
</dbReference>
<proteinExistence type="predicted"/>
<gene>
    <name evidence="1" type="ORF">GCM10007420_07410</name>
</gene>
<dbReference type="RefSeq" id="WP_188451201.1">
    <property type="nucleotide sequence ID" value="NZ_BMFS01000002.1"/>
</dbReference>
<evidence type="ECO:0008006" key="3">
    <source>
        <dbReference type="Google" id="ProtNLM"/>
    </source>
</evidence>
<evidence type="ECO:0000313" key="1">
    <source>
        <dbReference type="EMBL" id="GGG94405.1"/>
    </source>
</evidence>
<dbReference type="Proteomes" id="UP000648722">
    <property type="component" value="Unassembled WGS sequence"/>
</dbReference>
<accession>A0ABQ1XIC3</accession>
<sequence>MDIAALTGVMIGGAGHSGSTLLGMILSGLEGAVYIGEGAKVRYLGDMTKPLKKRACKICGDDCAFWNGFRWDTSRGLYEQVAAHSGARIVIDSSKKPDWIAARAEELRAGGHMARLIILTRDGRAVVNSRLRKYPDRDAASQITEWMEQITAARALAADFPGEVLNLAYEELATRPEDTARRLAAFIGAPFNASMLAFSSREHHPLGGNNGTQFLAARGQQGGADVQPGARSAAYYRDHPDAIRLDLRWKDELHDTHAALFEQMAGSLNQSMKWEF</sequence>
<keyword evidence="2" id="KW-1185">Reference proteome</keyword>
<dbReference type="Gene3D" id="3.40.50.300">
    <property type="entry name" value="P-loop containing nucleotide triphosphate hydrolases"/>
    <property type="match status" value="1"/>
</dbReference>
<comment type="caution">
    <text evidence="1">The sequence shown here is derived from an EMBL/GenBank/DDBJ whole genome shotgun (WGS) entry which is preliminary data.</text>
</comment>
<dbReference type="InterPro" id="IPR027417">
    <property type="entry name" value="P-loop_NTPase"/>
</dbReference>
<organism evidence="1 2">
    <name type="scientific">Glycocaulis albus</name>
    <dbReference type="NCBI Taxonomy" id="1382801"/>
    <lineage>
        <taxon>Bacteria</taxon>
        <taxon>Pseudomonadati</taxon>
        <taxon>Pseudomonadota</taxon>
        <taxon>Alphaproteobacteria</taxon>
        <taxon>Maricaulales</taxon>
        <taxon>Maricaulaceae</taxon>
        <taxon>Glycocaulis</taxon>
    </lineage>
</organism>
<reference evidence="2" key="1">
    <citation type="journal article" date="2019" name="Int. J. Syst. Evol. Microbiol.">
        <title>The Global Catalogue of Microorganisms (GCM) 10K type strain sequencing project: providing services to taxonomists for standard genome sequencing and annotation.</title>
        <authorList>
            <consortium name="The Broad Institute Genomics Platform"/>
            <consortium name="The Broad Institute Genome Sequencing Center for Infectious Disease"/>
            <person name="Wu L."/>
            <person name="Ma J."/>
        </authorList>
    </citation>
    <scope>NUCLEOTIDE SEQUENCE [LARGE SCALE GENOMIC DNA]</scope>
    <source>
        <strain evidence="2">CGMCC 1.12766</strain>
    </source>
</reference>
<dbReference type="SUPFAM" id="SSF52540">
    <property type="entry name" value="P-loop containing nucleoside triphosphate hydrolases"/>
    <property type="match status" value="1"/>
</dbReference>
<dbReference type="Pfam" id="PF13469">
    <property type="entry name" value="Sulfotransfer_3"/>
    <property type="match status" value="1"/>
</dbReference>
<protein>
    <recommendedName>
        <fullName evidence="3">Sulfotransferase family protein</fullName>
    </recommendedName>
</protein>
<name>A0ABQ1XIC3_9PROT</name>
<evidence type="ECO:0000313" key="2">
    <source>
        <dbReference type="Proteomes" id="UP000648722"/>
    </source>
</evidence>